<accession>A0A652LAI4</accession>
<name>A0A652LAI4_9ACTN</name>
<gene>
    <name evidence="1" type="ORF">EAO74_05505</name>
</gene>
<dbReference type="EMBL" id="RDBM01000021">
    <property type="protein sequence ID" value="TXS32797.1"/>
    <property type="molecule type" value="Genomic_DNA"/>
</dbReference>
<protein>
    <submittedName>
        <fullName evidence="1">Uncharacterized protein</fullName>
    </submittedName>
</protein>
<evidence type="ECO:0000313" key="1">
    <source>
        <dbReference type="EMBL" id="TXS32797.1"/>
    </source>
</evidence>
<dbReference type="RefSeq" id="WP_147982857.1">
    <property type="nucleotide sequence ID" value="NZ_RDBM01000021.1"/>
</dbReference>
<comment type="caution">
    <text evidence="1">The sequence shown here is derived from an EMBL/GenBank/DDBJ whole genome shotgun (WGS) entry which is preliminary data.</text>
</comment>
<dbReference type="AlphaFoldDB" id="A0A652LAI4"/>
<reference evidence="1" key="1">
    <citation type="submission" date="2018-10" db="EMBL/GenBank/DDBJ databases">
        <authorList>
            <person name="Hariharan J."/>
            <person name="Choudoir M.J."/>
            <person name="Diebold P."/>
            <person name="Panke-Buisse K."/>
            <person name="Campbell A.N."/>
            <person name="Buckley D.H."/>
        </authorList>
    </citation>
    <scope>NUCLEOTIDE SEQUENCE</scope>
    <source>
        <strain evidence="1">Gb1</strain>
    </source>
</reference>
<organism evidence="1">
    <name type="scientific">Streptomyces sp. gb1(2016)</name>
    <dbReference type="NCBI Taxonomy" id="1828321"/>
    <lineage>
        <taxon>Bacteria</taxon>
        <taxon>Bacillati</taxon>
        <taxon>Actinomycetota</taxon>
        <taxon>Actinomycetes</taxon>
        <taxon>Kitasatosporales</taxon>
        <taxon>Streptomycetaceae</taxon>
        <taxon>Streptomyces</taxon>
    </lineage>
</organism>
<sequence>MVRENSKLISKVFEALRADKVPVADLAKAVHIFPEELNHYVFGLAPIGFKGGEQKTAHARPALSLVR</sequence>
<proteinExistence type="predicted"/>